<dbReference type="RefSeq" id="WP_061142296.1">
    <property type="nucleotide sequence ID" value="NZ_LNNH01000019.1"/>
</dbReference>
<evidence type="ECO:0000313" key="14">
    <source>
        <dbReference type="Proteomes" id="UP000064189"/>
    </source>
</evidence>
<dbReference type="InterPro" id="IPR043131">
    <property type="entry name" value="BCAT-like_N"/>
</dbReference>
<dbReference type="PANTHER" id="PTHR42743:SF10">
    <property type="entry name" value="D-ALANINE AMINOTRANSFERASE"/>
    <property type="match status" value="1"/>
</dbReference>
<dbReference type="GO" id="GO:0047810">
    <property type="term" value="F:D-alanine-2-oxoglutarate aminotransferase activity"/>
    <property type="evidence" value="ECO:0007669"/>
    <property type="project" value="UniProtKB-EC"/>
</dbReference>
<reference evidence="13 14" key="1">
    <citation type="submission" date="2015-11" db="EMBL/GenBank/DDBJ databases">
        <title>Genome Sequence of Bacillus simplex strain VanAntwerpen2.</title>
        <authorList>
            <person name="Couger M.B."/>
        </authorList>
    </citation>
    <scope>NUCLEOTIDE SEQUENCE [LARGE SCALE GENOMIC DNA]</scope>
    <source>
        <strain evidence="13 14">VanAntwerpen02</strain>
    </source>
</reference>
<dbReference type="Proteomes" id="UP000064189">
    <property type="component" value="Unassembled WGS sequence"/>
</dbReference>
<dbReference type="GO" id="GO:0046416">
    <property type="term" value="P:D-amino acid metabolic process"/>
    <property type="evidence" value="ECO:0007669"/>
    <property type="project" value="InterPro"/>
</dbReference>
<dbReference type="GO" id="GO:0005829">
    <property type="term" value="C:cytosol"/>
    <property type="evidence" value="ECO:0007669"/>
    <property type="project" value="TreeGrafter"/>
</dbReference>
<dbReference type="GO" id="GO:0030170">
    <property type="term" value="F:pyridoxal phosphate binding"/>
    <property type="evidence" value="ECO:0007669"/>
    <property type="project" value="InterPro"/>
</dbReference>
<name>A0A120GPS5_9BACI</name>
<evidence type="ECO:0000256" key="6">
    <source>
        <dbReference type="ARBA" id="ARBA00022576"/>
    </source>
</evidence>
<comment type="caution">
    <text evidence="13">The sequence shown here is derived from an EMBL/GenBank/DDBJ whole genome shotgun (WGS) entry which is preliminary data.</text>
</comment>
<evidence type="ECO:0000256" key="7">
    <source>
        <dbReference type="ARBA" id="ARBA00022679"/>
    </source>
</evidence>
<dbReference type="EC" id="2.6.1.21" evidence="4"/>
<comment type="subunit">
    <text evidence="3">Homodimer.</text>
</comment>
<dbReference type="NCBIfam" id="NF005209">
    <property type="entry name" value="PRK06680.1"/>
    <property type="match status" value="1"/>
</dbReference>
<dbReference type="GO" id="GO:0046394">
    <property type="term" value="P:carboxylic acid biosynthetic process"/>
    <property type="evidence" value="ECO:0007669"/>
    <property type="project" value="UniProtKB-ARBA"/>
</dbReference>
<comment type="catalytic activity">
    <reaction evidence="12">
        <text>D-alanine + 2-oxoglutarate = D-glutamate + pyruvate</text>
        <dbReference type="Rhea" id="RHEA:15869"/>
        <dbReference type="ChEBI" id="CHEBI:15361"/>
        <dbReference type="ChEBI" id="CHEBI:16810"/>
        <dbReference type="ChEBI" id="CHEBI:29986"/>
        <dbReference type="ChEBI" id="CHEBI:57416"/>
        <dbReference type="EC" id="2.6.1.21"/>
    </reaction>
</comment>
<comment type="cofactor">
    <cofactor evidence="1">
        <name>pyridoxal 5'-phosphate</name>
        <dbReference type="ChEBI" id="CHEBI:597326"/>
    </cofactor>
</comment>
<proteinExistence type="inferred from homology"/>
<dbReference type="InterPro" id="IPR005784">
    <property type="entry name" value="D_amino_transT"/>
</dbReference>
<dbReference type="PANTHER" id="PTHR42743">
    <property type="entry name" value="AMINO-ACID AMINOTRANSFERASE"/>
    <property type="match status" value="1"/>
</dbReference>
<keyword evidence="7 13" id="KW-0808">Transferase</keyword>
<dbReference type="Pfam" id="PF01063">
    <property type="entry name" value="Aminotran_4"/>
    <property type="match status" value="1"/>
</dbReference>
<dbReference type="GO" id="GO:0008652">
    <property type="term" value="P:amino acid biosynthetic process"/>
    <property type="evidence" value="ECO:0007669"/>
    <property type="project" value="UniProtKB-ARBA"/>
</dbReference>
<dbReference type="FunFam" id="3.30.470.10:FF:000009">
    <property type="entry name" value="D-alanine aminotransferase"/>
    <property type="match status" value="1"/>
</dbReference>
<evidence type="ECO:0000256" key="8">
    <source>
        <dbReference type="ARBA" id="ARBA00022898"/>
    </source>
</evidence>
<dbReference type="Gene3D" id="3.20.10.10">
    <property type="entry name" value="D-amino Acid Aminotransferase, subunit A, domain 2"/>
    <property type="match status" value="1"/>
</dbReference>
<dbReference type="InterPro" id="IPR050571">
    <property type="entry name" value="Class-IV_PLP-Dep_Aminotrnsfr"/>
</dbReference>
<keyword evidence="6 13" id="KW-0032">Aminotransferase</keyword>
<dbReference type="NCBIfam" id="TIGR01121">
    <property type="entry name" value="D_amino_aminoT"/>
    <property type="match status" value="1"/>
</dbReference>
<evidence type="ECO:0000256" key="9">
    <source>
        <dbReference type="ARBA" id="ARBA00030138"/>
    </source>
</evidence>
<evidence type="ECO:0000256" key="11">
    <source>
        <dbReference type="ARBA" id="ARBA00033391"/>
    </source>
</evidence>
<evidence type="ECO:0000256" key="2">
    <source>
        <dbReference type="ARBA" id="ARBA00009320"/>
    </source>
</evidence>
<evidence type="ECO:0000256" key="12">
    <source>
        <dbReference type="ARBA" id="ARBA00047911"/>
    </source>
</evidence>
<dbReference type="FunFam" id="3.20.10.10:FF:000002">
    <property type="entry name" value="D-alanine aminotransferase"/>
    <property type="match status" value="1"/>
</dbReference>
<evidence type="ECO:0000313" key="13">
    <source>
        <dbReference type="EMBL" id="KWW20107.1"/>
    </source>
</evidence>
<keyword evidence="8" id="KW-0663">Pyridoxal phosphate</keyword>
<accession>A0A120GPS5</accession>
<evidence type="ECO:0000256" key="1">
    <source>
        <dbReference type="ARBA" id="ARBA00001933"/>
    </source>
</evidence>
<dbReference type="Gene3D" id="3.30.470.10">
    <property type="match status" value="1"/>
</dbReference>
<dbReference type="InterPro" id="IPR043132">
    <property type="entry name" value="BCAT-like_C"/>
</dbReference>
<dbReference type="EMBL" id="LNNH01000019">
    <property type="protein sequence ID" value="KWW20107.1"/>
    <property type="molecule type" value="Genomic_DNA"/>
</dbReference>
<sequence>MGKIIFNGEIKNRADVSVDIEDRGYQFGDGVYEVIRVYNGELFAGDMHLNRLMDSARLIQMKVPFTVAEIETRVKELISEDQLQDGIIYMQLTRGVSPRTHAFPSSDVEPVFVAYTKEMPYTGKMKSGVKGITTDDIRWLRCNIKSLNLLGNIMAKQMAAEAGCDEAIQHRDGLVTEGSSSNVSIVVNGTLRTHPASNLILNGITRQVMLKLCADHGIPYVEEAFTIEDMMAAEEVLYTSTSVEVTPIINIDGQTIATGAPGPVTKRLQQLFSAEIERQCGSIN</sequence>
<evidence type="ECO:0000256" key="5">
    <source>
        <dbReference type="ARBA" id="ARBA00021779"/>
    </source>
</evidence>
<dbReference type="InterPro" id="IPR001544">
    <property type="entry name" value="Aminotrans_IV"/>
</dbReference>
<dbReference type="InterPro" id="IPR036038">
    <property type="entry name" value="Aminotransferase-like"/>
</dbReference>
<evidence type="ECO:0000256" key="4">
    <source>
        <dbReference type="ARBA" id="ARBA00012874"/>
    </source>
</evidence>
<gene>
    <name evidence="13" type="ORF">AS888_06750</name>
</gene>
<dbReference type="SUPFAM" id="SSF56752">
    <property type="entry name" value="D-aminoacid aminotransferase-like PLP-dependent enzymes"/>
    <property type="match status" value="1"/>
</dbReference>
<comment type="similarity">
    <text evidence="2">Belongs to the class-IV pyridoxal-phosphate-dependent aminotransferase family.</text>
</comment>
<organism evidence="13 14">
    <name type="scientific">Peribacillus simplex</name>
    <dbReference type="NCBI Taxonomy" id="1478"/>
    <lineage>
        <taxon>Bacteria</taxon>
        <taxon>Bacillati</taxon>
        <taxon>Bacillota</taxon>
        <taxon>Bacilli</taxon>
        <taxon>Bacillales</taxon>
        <taxon>Bacillaceae</taxon>
        <taxon>Peribacillus</taxon>
    </lineage>
</organism>
<protein>
    <recommendedName>
        <fullName evidence="5">D-alanine aminotransferase</fullName>
        <ecNumber evidence="4">2.6.1.21</ecNumber>
    </recommendedName>
    <alternativeName>
        <fullName evidence="11">D-amino acid aminotransferase</fullName>
    </alternativeName>
    <alternativeName>
        <fullName evidence="9">D-amino acid transaminase</fullName>
    </alternativeName>
    <alternativeName>
        <fullName evidence="10">D-aspartate aminotransferase</fullName>
    </alternativeName>
</protein>
<evidence type="ECO:0000256" key="10">
    <source>
        <dbReference type="ARBA" id="ARBA00033316"/>
    </source>
</evidence>
<keyword evidence="14" id="KW-1185">Reference proteome</keyword>
<dbReference type="CDD" id="cd01558">
    <property type="entry name" value="D-AAT_like"/>
    <property type="match status" value="1"/>
</dbReference>
<dbReference type="AlphaFoldDB" id="A0A120GPS5"/>
<evidence type="ECO:0000256" key="3">
    <source>
        <dbReference type="ARBA" id="ARBA00011738"/>
    </source>
</evidence>